<dbReference type="OrthoDB" id="6770885at2759"/>
<evidence type="ECO:0000313" key="1">
    <source>
        <dbReference type="EMBL" id="CAG9854904.1"/>
    </source>
</evidence>
<accession>A0A9N9TEV2</accession>
<sequence>MSNFIGVHKCNRNKPLVITITACQNLHQRKSQLRCLPEPPPKSNPLIVTEKCVNRTFTKDGAELVEEVTKTISQAPLQSSCSGCTQTAQDDKLVCIPSKITLKLPAVPPRYHGCGCALEICVLEKHNPRCRFRRQIGCGKSVDDACGSYEVIGRMKFKTCDGSPACAPREVCPKSSCELSRCCSTEKICCKPKKKWYDCFCHLVNSLRGFDVCIP</sequence>
<evidence type="ECO:0000313" key="2">
    <source>
        <dbReference type="Proteomes" id="UP001153712"/>
    </source>
</evidence>
<keyword evidence="2" id="KW-1185">Reference proteome</keyword>
<protein>
    <submittedName>
        <fullName evidence="1">Uncharacterized protein</fullName>
    </submittedName>
</protein>
<dbReference type="AlphaFoldDB" id="A0A9N9TEV2"/>
<dbReference type="EMBL" id="OU900094">
    <property type="protein sequence ID" value="CAG9854904.1"/>
    <property type="molecule type" value="Genomic_DNA"/>
</dbReference>
<organism evidence="1 2">
    <name type="scientific">Phyllotreta striolata</name>
    <name type="common">Striped flea beetle</name>
    <name type="synonym">Crioceris striolata</name>
    <dbReference type="NCBI Taxonomy" id="444603"/>
    <lineage>
        <taxon>Eukaryota</taxon>
        <taxon>Metazoa</taxon>
        <taxon>Ecdysozoa</taxon>
        <taxon>Arthropoda</taxon>
        <taxon>Hexapoda</taxon>
        <taxon>Insecta</taxon>
        <taxon>Pterygota</taxon>
        <taxon>Neoptera</taxon>
        <taxon>Endopterygota</taxon>
        <taxon>Coleoptera</taxon>
        <taxon>Polyphaga</taxon>
        <taxon>Cucujiformia</taxon>
        <taxon>Chrysomeloidea</taxon>
        <taxon>Chrysomelidae</taxon>
        <taxon>Galerucinae</taxon>
        <taxon>Alticini</taxon>
        <taxon>Phyllotreta</taxon>
    </lineage>
</organism>
<dbReference type="Proteomes" id="UP001153712">
    <property type="component" value="Chromosome 1"/>
</dbReference>
<proteinExistence type="predicted"/>
<reference evidence="1" key="1">
    <citation type="submission" date="2022-01" db="EMBL/GenBank/DDBJ databases">
        <authorList>
            <person name="King R."/>
        </authorList>
    </citation>
    <scope>NUCLEOTIDE SEQUENCE</scope>
</reference>
<gene>
    <name evidence="1" type="ORF">PHYEVI_LOCUS1364</name>
</gene>
<name>A0A9N9TEV2_PHYSR</name>